<dbReference type="GO" id="GO:0004045">
    <property type="term" value="F:peptidyl-tRNA hydrolase activity"/>
    <property type="evidence" value="ECO:0007669"/>
    <property type="project" value="UniProtKB-UniRule"/>
</dbReference>
<dbReference type="GO" id="GO:0006515">
    <property type="term" value="P:protein quality control for misfolded or incompletely synthesized proteins"/>
    <property type="evidence" value="ECO:0007669"/>
    <property type="project" value="UniProtKB-UniRule"/>
</dbReference>
<evidence type="ECO:0000256" key="2">
    <source>
        <dbReference type="ARBA" id="ARBA00022555"/>
    </source>
</evidence>
<dbReference type="RefSeq" id="WP_090154530.1">
    <property type="nucleotide sequence ID" value="NZ_PDYH01000006.1"/>
</dbReference>
<dbReference type="PANTHER" id="PTHR17224:SF1">
    <property type="entry name" value="PEPTIDYL-TRNA HYDROLASE"/>
    <property type="match status" value="1"/>
</dbReference>
<comment type="catalytic activity">
    <reaction evidence="6 8 9">
        <text>an N-acyl-L-alpha-aminoacyl-tRNA + H2O = an N-acyl-L-amino acid + a tRNA + H(+)</text>
        <dbReference type="Rhea" id="RHEA:54448"/>
        <dbReference type="Rhea" id="RHEA-COMP:10123"/>
        <dbReference type="Rhea" id="RHEA-COMP:13883"/>
        <dbReference type="ChEBI" id="CHEBI:15377"/>
        <dbReference type="ChEBI" id="CHEBI:15378"/>
        <dbReference type="ChEBI" id="CHEBI:59874"/>
        <dbReference type="ChEBI" id="CHEBI:78442"/>
        <dbReference type="ChEBI" id="CHEBI:138191"/>
        <dbReference type="EC" id="3.1.1.29"/>
    </reaction>
</comment>
<dbReference type="PANTHER" id="PTHR17224">
    <property type="entry name" value="PEPTIDYL-TRNA HYDROLASE"/>
    <property type="match status" value="1"/>
</dbReference>
<feature type="binding site" evidence="8">
    <location>
        <position position="64"/>
    </location>
    <ligand>
        <name>tRNA</name>
        <dbReference type="ChEBI" id="CHEBI:17843"/>
    </ligand>
</feature>
<keyword evidence="2 8" id="KW-0820">tRNA-binding</keyword>
<dbReference type="FunFam" id="3.40.50.1470:FF:000001">
    <property type="entry name" value="Peptidyl-tRNA hydrolase"/>
    <property type="match status" value="1"/>
</dbReference>
<accession>A0A2G3EDC2</accession>
<comment type="subunit">
    <text evidence="8">Monomer.</text>
</comment>
<dbReference type="EC" id="3.1.1.29" evidence="1 8"/>
<evidence type="ECO:0000256" key="7">
    <source>
        <dbReference type="ARBA" id="ARBA00050038"/>
    </source>
</evidence>
<evidence type="ECO:0000256" key="10">
    <source>
        <dbReference type="RuleBase" id="RU004320"/>
    </source>
</evidence>
<sequence length="191" mass="20879">MFLIVGLGNPERKYEGTRHNVGFEAIDVISKKYGIEVNQKEQKGLVGKGMINGYKVILVKPQTYMNLSGECVAPLADYYDVDPETELVVISDDVSLSTGNIRVRKKGSAGGHNGLKNIIALLGSNVFPRIRVGVGECTDGDMVSHVLGRYDAEDRERVDASMEKVLGAVELFLAGELDAAMNKYNVKEKLD</sequence>
<evidence type="ECO:0000256" key="6">
    <source>
        <dbReference type="ARBA" id="ARBA00048707"/>
    </source>
</evidence>
<dbReference type="CDD" id="cd00462">
    <property type="entry name" value="PTH"/>
    <property type="match status" value="1"/>
</dbReference>
<dbReference type="EMBL" id="PDYH01000006">
    <property type="protein sequence ID" value="PHU41244.1"/>
    <property type="molecule type" value="Genomic_DNA"/>
</dbReference>
<proteinExistence type="inferred from homology"/>
<evidence type="ECO:0000256" key="5">
    <source>
        <dbReference type="ARBA" id="ARBA00038063"/>
    </source>
</evidence>
<feature type="binding site" evidence="8">
    <location>
        <position position="14"/>
    </location>
    <ligand>
        <name>tRNA</name>
        <dbReference type="ChEBI" id="CHEBI:17843"/>
    </ligand>
</feature>
<comment type="similarity">
    <text evidence="5 8 10">Belongs to the PTH family.</text>
</comment>
<feature type="active site" description="Proton acceptor" evidence="8">
    <location>
        <position position="19"/>
    </location>
</feature>
<comment type="function">
    <text evidence="8">Catalyzes the release of premature peptidyl moieties from peptidyl-tRNA molecules trapped in stalled 50S ribosomal subunits, and thus maintains levels of free tRNAs and 50S ribosomes.</text>
</comment>
<protein>
    <recommendedName>
        <fullName evidence="7 8">Peptidyl-tRNA hydrolase</fullName>
        <shortName evidence="8">Pth</shortName>
        <ecNumber evidence="1 8">3.1.1.29</ecNumber>
    </recommendedName>
</protein>
<evidence type="ECO:0000256" key="8">
    <source>
        <dbReference type="HAMAP-Rule" id="MF_00083"/>
    </source>
</evidence>
<gene>
    <name evidence="8" type="primary">pth</name>
    <name evidence="11" type="ORF">CSX00_01785</name>
</gene>
<dbReference type="InterPro" id="IPR001328">
    <property type="entry name" value="Pept_tRNA_hydro"/>
</dbReference>
<evidence type="ECO:0000313" key="11">
    <source>
        <dbReference type="EMBL" id="PHU41244.1"/>
    </source>
</evidence>
<dbReference type="Pfam" id="PF01195">
    <property type="entry name" value="Pept_tRNA_hydro"/>
    <property type="match status" value="1"/>
</dbReference>
<feature type="binding site" evidence="8">
    <location>
        <position position="113"/>
    </location>
    <ligand>
        <name>tRNA</name>
        <dbReference type="ChEBI" id="CHEBI:17843"/>
    </ligand>
</feature>
<dbReference type="Proteomes" id="UP000224317">
    <property type="component" value="Unassembled WGS sequence"/>
</dbReference>
<dbReference type="NCBIfam" id="TIGR00447">
    <property type="entry name" value="pth"/>
    <property type="match status" value="1"/>
</dbReference>
<dbReference type="AlphaFoldDB" id="A0A2G3EDC2"/>
<comment type="caution">
    <text evidence="11">The sequence shown here is derived from an EMBL/GenBank/DDBJ whole genome shotgun (WGS) entry which is preliminary data.</text>
</comment>
<evidence type="ECO:0000256" key="3">
    <source>
        <dbReference type="ARBA" id="ARBA00022801"/>
    </source>
</evidence>
<dbReference type="InterPro" id="IPR036416">
    <property type="entry name" value="Pept_tRNA_hydro_sf"/>
</dbReference>
<keyword evidence="12" id="KW-1185">Reference proteome</keyword>
<comment type="subcellular location">
    <subcellularLocation>
        <location evidence="8">Cytoplasm</location>
    </subcellularLocation>
</comment>
<feature type="binding site" evidence="8">
    <location>
        <position position="66"/>
    </location>
    <ligand>
        <name>tRNA</name>
        <dbReference type="ChEBI" id="CHEBI:17843"/>
    </ligand>
</feature>
<dbReference type="GO" id="GO:0005737">
    <property type="term" value="C:cytoplasm"/>
    <property type="evidence" value="ECO:0007669"/>
    <property type="project" value="UniProtKB-SubCell"/>
</dbReference>
<feature type="site" description="Discriminates between blocked and unblocked aminoacyl-tRNA" evidence="8">
    <location>
        <position position="9"/>
    </location>
</feature>
<dbReference type="SUPFAM" id="SSF53178">
    <property type="entry name" value="Peptidyl-tRNA hydrolase-like"/>
    <property type="match status" value="1"/>
</dbReference>
<name>A0A2G3EDC2_9FIRM</name>
<reference evidence="11" key="1">
    <citation type="submission" date="2017-10" db="EMBL/GenBank/DDBJ databases">
        <title>Resolving the taxonomy of Roseburia spp., Eubacterium rectale and Agathobacter spp. through phylogenomic analysis.</title>
        <authorList>
            <person name="Sheridan P.O."/>
            <person name="Walker A.W."/>
            <person name="Duncan S.H."/>
            <person name="Scott K.P."/>
            <person name="Toole P.W.O."/>
            <person name="Luis P."/>
            <person name="Flint H.J."/>
        </authorList>
    </citation>
    <scope>NUCLEOTIDE SEQUENCE [LARGE SCALE GENOMIC DNA]</scope>
    <source>
        <strain evidence="11">JK10</strain>
    </source>
</reference>
<dbReference type="PROSITE" id="PS01196">
    <property type="entry name" value="PEPT_TRNA_HYDROL_2"/>
    <property type="match status" value="1"/>
</dbReference>
<dbReference type="InterPro" id="IPR018171">
    <property type="entry name" value="Pept_tRNA_hydro_CS"/>
</dbReference>
<keyword evidence="4 8" id="KW-0694">RNA-binding</keyword>
<evidence type="ECO:0000256" key="1">
    <source>
        <dbReference type="ARBA" id="ARBA00013260"/>
    </source>
</evidence>
<feature type="site" description="Stabilizes the basic form of H active site to accept a proton" evidence="8">
    <location>
        <position position="92"/>
    </location>
</feature>
<organism evidence="11 12">
    <name type="scientific">Pseudobutyrivibrio ruminis</name>
    <dbReference type="NCBI Taxonomy" id="46206"/>
    <lineage>
        <taxon>Bacteria</taxon>
        <taxon>Bacillati</taxon>
        <taxon>Bacillota</taxon>
        <taxon>Clostridia</taxon>
        <taxon>Lachnospirales</taxon>
        <taxon>Lachnospiraceae</taxon>
        <taxon>Pseudobutyrivibrio</taxon>
    </lineage>
</organism>
<comment type="function">
    <text evidence="8">Hydrolyzes ribosome-free peptidyl-tRNAs (with 1 or more amino acids incorporated), which drop off the ribosome during protein synthesis, or as a result of ribosome stalling.</text>
</comment>
<dbReference type="GO" id="GO:0000049">
    <property type="term" value="F:tRNA binding"/>
    <property type="evidence" value="ECO:0007669"/>
    <property type="project" value="UniProtKB-UniRule"/>
</dbReference>
<dbReference type="Gene3D" id="3.40.50.1470">
    <property type="entry name" value="Peptidyl-tRNA hydrolase"/>
    <property type="match status" value="1"/>
</dbReference>
<evidence type="ECO:0000313" key="12">
    <source>
        <dbReference type="Proteomes" id="UP000224317"/>
    </source>
</evidence>
<dbReference type="PROSITE" id="PS01195">
    <property type="entry name" value="PEPT_TRNA_HYDROL_1"/>
    <property type="match status" value="1"/>
</dbReference>
<dbReference type="STRING" id="46206.SAMN02910377_00787"/>
<evidence type="ECO:0000256" key="9">
    <source>
        <dbReference type="RuleBase" id="RU000673"/>
    </source>
</evidence>
<evidence type="ECO:0000256" key="4">
    <source>
        <dbReference type="ARBA" id="ARBA00022884"/>
    </source>
</evidence>
<dbReference type="HAMAP" id="MF_00083">
    <property type="entry name" value="Pept_tRNA_hydro_bact"/>
    <property type="match status" value="1"/>
</dbReference>
<keyword evidence="8" id="KW-0963">Cytoplasm</keyword>
<keyword evidence="3 8" id="KW-0378">Hydrolase</keyword>
<dbReference type="GO" id="GO:0072344">
    <property type="term" value="P:rescue of stalled ribosome"/>
    <property type="evidence" value="ECO:0007669"/>
    <property type="project" value="UniProtKB-UniRule"/>
</dbReference>